<reference evidence="11" key="3">
    <citation type="journal article" date="2018" name="Mol. Plant Microbe Interact.">
        <title>Genome sequence resources for the wheat stripe rust pathogen (Puccinia striiformis f. sp. tritici) and the barley stripe rust pathogen (Puccinia striiformis f. sp. hordei).</title>
        <authorList>
            <person name="Xia C."/>
            <person name="Wang M."/>
            <person name="Yin C."/>
            <person name="Cornejo O.E."/>
            <person name="Hulbert S.H."/>
            <person name="Chen X."/>
        </authorList>
    </citation>
    <scope>NUCLEOTIDE SEQUENCE [LARGE SCALE GENOMIC DNA]</scope>
    <source>
        <strain evidence="11">93TX-2</strain>
    </source>
</reference>
<comment type="catalytic activity">
    <reaction evidence="8">
        <text>L-seryl-[protein] + ATP = O-phospho-L-seryl-[protein] + ADP + H(+)</text>
        <dbReference type="Rhea" id="RHEA:17989"/>
        <dbReference type="Rhea" id="RHEA-COMP:9863"/>
        <dbReference type="Rhea" id="RHEA-COMP:11604"/>
        <dbReference type="ChEBI" id="CHEBI:15378"/>
        <dbReference type="ChEBI" id="CHEBI:29999"/>
        <dbReference type="ChEBI" id="CHEBI:30616"/>
        <dbReference type="ChEBI" id="CHEBI:83421"/>
        <dbReference type="ChEBI" id="CHEBI:456216"/>
        <dbReference type="EC" id="2.7.11.1"/>
    </reaction>
</comment>
<dbReference type="Pfam" id="PF00069">
    <property type="entry name" value="Pkinase"/>
    <property type="match status" value="2"/>
</dbReference>
<dbReference type="Gene3D" id="1.10.510.10">
    <property type="entry name" value="Transferase(Phosphotransferase) domain 1"/>
    <property type="match status" value="1"/>
</dbReference>
<dbReference type="InterPro" id="IPR051334">
    <property type="entry name" value="SRPK"/>
</dbReference>
<dbReference type="GO" id="GO:0004674">
    <property type="term" value="F:protein serine/threonine kinase activity"/>
    <property type="evidence" value="ECO:0007669"/>
    <property type="project" value="UniProtKB-KW"/>
</dbReference>
<accession>A0A2S4UZQ2</accession>
<protein>
    <recommendedName>
        <fullName evidence="1">non-specific serine/threonine protein kinase</fullName>
        <ecNumber evidence="1">2.7.11.1</ecNumber>
    </recommendedName>
</protein>
<evidence type="ECO:0000256" key="5">
    <source>
        <dbReference type="ARBA" id="ARBA00022777"/>
    </source>
</evidence>
<evidence type="ECO:0000256" key="4">
    <source>
        <dbReference type="ARBA" id="ARBA00022741"/>
    </source>
</evidence>
<evidence type="ECO:0000256" key="7">
    <source>
        <dbReference type="ARBA" id="ARBA00047899"/>
    </source>
</evidence>
<keyword evidence="11" id="KW-1185">Reference proteome</keyword>
<dbReference type="PANTHER" id="PTHR47634">
    <property type="entry name" value="PROTEIN KINASE DOMAIN-CONTAINING PROTEIN-RELATED"/>
    <property type="match status" value="1"/>
</dbReference>
<dbReference type="VEuPathDB" id="FungiDB:PSHT_11981"/>
<evidence type="ECO:0000256" key="6">
    <source>
        <dbReference type="ARBA" id="ARBA00022840"/>
    </source>
</evidence>
<dbReference type="InterPro" id="IPR011009">
    <property type="entry name" value="Kinase-like_dom_sf"/>
</dbReference>
<comment type="catalytic activity">
    <reaction evidence="7">
        <text>L-threonyl-[protein] + ATP = O-phospho-L-threonyl-[protein] + ADP + H(+)</text>
        <dbReference type="Rhea" id="RHEA:46608"/>
        <dbReference type="Rhea" id="RHEA-COMP:11060"/>
        <dbReference type="Rhea" id="RHEA-COMP:11605"/>
        <dbReference type="ChEBI" id="CHEBI:15378"/>
        <dbReference type="ChEBI" id="CHEBI:30013"/>
        <dbReference type="ChEBI" id="CHEBI:30616"/>
        <dbReference type="ChEBI" id="CHEBI:61977"/>
        <dbReference type="ChEBI" id="CHEBI:456216"/>
        <dbReference type="EC" id="2.7.11.1"/>
    </reaction>
</comment>
<evidence type="ECO:0000313" key="11">
    <source>
        <dbReference type="Proteomes" id="UP000238274"/>
    </source>
</evidence>
<dbReference type="AlphaFoldDB" id="A0A2S4UZQ2"/>
<comment type="caution">
    <text evidence="10">The sequence shown here is derived from an EMBL/GenBank/DDBJ whole genome shotgun (WGS) entry which is preliminary data.</text>
</comment>
<sequence length="461" mass="51925">MLLASLCSRVSNLSSRGLFRKLNLVNRSFVCHPATSLQSRFLATSREPLISETIEHMIESGEKSADPVVKAWGDLVSMSLKDGVDEGKQGYQTGGYHPVEIGDRFDDKRYQVIRKLGWGPSSTVWLAHDQQLDRHVSLKISKSGTLFTEAAEAEIQFHERTSSANPAHQGHGHIASLFRHFKHEGPNGTHVCSVFEVLGETVTALRKLYKKVPPPIVQKIGRQILLGLDFLHRECGIVHRNLEPGNVLISIGEDVEGVIRSELKNPPQGGYNTKTSIPLKSTLAASSGISQADDYDYSNITVKIAGLSCGTWISNRSREGIVCRPYRSPELFIGAPWDQRVDIWGAGCSLGQLLTGEFVFEAYLYISEEEYMLQVIELVGPYPIEVLKSGKYLRNEITRMNKIISENRYNVFNLEDRFRFQHRFDKKLTQCILRMLELDPSKRWEAKQLLDEKAGWLGPDK</sequence>
<dbReference type="GO" id="GO:0005737">
    <property type="term" value="C:cytoplasm"/>
    <property type="evidence" value="ECO:0007669"/>
    <property type="project" value="TreeGrafter"/>
</dbReference>
<evidence type="ECO:0000256" key="8">
    <source>
        <dbReference type="ARBA" id="ARBA00048679"/>
    </source>
</evidence>
<gene>
    <name evidence="10" type="ORF">PSHT_11981</name>
</gene>
<keyword evidence="5" id="KW-0418">Kinase</keyword>
<reference evidence="10 11" key="1">
    <citation type="submission" date="2017-12" db="EMBL/GenBank/DDBJ databases">
        <title>Gene loss provides genomic basis for host adaptation in cereal stripe rust fungi.</title>
        <authorList>
            <person name="Xia C."/>
        </authorList>
    </citation>
    <scope>NUCLEOTIDE SEQUENCE [LARGE SCALE GENOMIC DNA]</scope>
    <source>
        <strain evidence="10 11">93TX-2</strain>
    </source>
</reference>
<proteinExistence type="predicted"/>
<dbReference type="GO" id="GO:0000245">
    <property type="term" value="P:spliceosomal complex assembly"/>
    <property type="evidence" value="ECO:0007669"/>
    <property type="project" value="TreeGrafter"/>
</dbReference>
<dbReference type="OrthoDB" id="2498996at2759"/>
<dbReference type="PANTHER" id="PTHR47634:SF9">
    <property type="entry name" value="PROTEIN KINASE DOMAIN-CONTAINING PROTEIN-RELATED"/>
    <property type="match status" value="1"/>
</dbReference>
<dbReference type="SMART" id="SM00220">
    <property type="entry name" value="S_TKc"/>
    <property type="match status" value="1"/>
</dbReference>
<evidence type="ECO:0000256" key="1">
    <source>
        <dbReference type="ARBA" id="ARBA00012513"/>
    </source>
</evidence>
<dbReference type="InterPro" id="IPR000719">
    <property type="entry name" value="Prot_kinase_dom"/>
</dbReference>
<keyword evidence="4" id="KW-0547">Nucleotide-binding</keyword>
<keyword evidence="3" id="KW-0808">Transferase</keyword>
<keyword evidence="2" id="KW-0723">Serine/threonine-protein kinase</keyword>
<reference evidence="11" key="2">
    <citation type="journal article" date="2018" name="BMC Genomics">
        <title>Genomic insights into host adaptation between the wheat stripe rust pathogen (Puccinia striiformis f. sp. tritici) and the barley stripe rust pathogen (Puccinia striiformis f. sp. hordei).</title>
        <authorList>
            <person name="Xia C."/>
            <person name="Wang M."/>
            <person name="Yin C."/>
            <person name="Cornejo O.E."/>
            <person name="Hulbert S.H."/>
            <person name="Chen X."/>
        </authorList>
    </citation>
    <scope>NUCLEOTIDE SEQUENCE [LARGE SCALE GENOMIC DNA]</scope>
    <source>
        <strain evidence="11">93TX-2</strain>
    </source>
</reference>
<organism evidence="10 11">
    <name type="scientific">Puccinia striiformis</name>
    <dbReference type="NCBI Taxonomy" id="27350"/>
    <lineage>
        <taxon>Eukaryota</taxon>
        <taxon>Fungi</taxon>
        <taxon>Dikarya</taxon>
        <taxon>Basidiomycota</taxon>
        <taxon>Pucciniomycotina</taxon>
        <taxon>Pucciniomycetes</taxon>
        <taxon>Pucciniales</taxon>
        <taxon>Pucciniaceae</taxon>
        <taxon>Puccinia</taxon>
    </lineage>
</organism>
<dbReference type="GO" id="GO:0005634">
    <property type="term" value="C:nucleus"/>
    <property type="evidence" value="ECO:0007669"/>
    <property type="project" value="TreeGrafter"/>
</dbReference>
<dbReference type="SUPFAM" id="SSF56112">
    <property type="entry name" value="Protein kinase-like (PK-like)"/>
    <property type="match status" value="1"/>
</dbReference>
<evidence type="ECO:0000259" key="9">
    <source>
        <dbReference type="PROSITE" id="PS50011"/>
    </source>
</evidence>
<evidence type="ECO:0000256" key="3">
    <source>
        <dbReference type="ARBA" id="ARBA00022679"/>
    </source>
</evidence>
<dbReference type="Gene3D" id="3.30.200.20">
    <property type="entry name" value="Phosphorylase Kinase, domain 1"/>
    <property type="match status" value="1"/>
</dbReference>
<dbReference type="GO" id="GO:0050684">
    <property type="term" value="P:regulation of mRNA processing"/>
    <property type="evidence" value="ECO:0007669"/>
    <property type="project" value="TreeGrafter"/>
</dbReference>
<evidence type="ECO:0000256" key="2">
    <source>
        <dbReference type="ARBA" id="ARBA00022527"/>
    </source>
</evidence>
<dbReference type="VEuPathDB" id="FungiDB:PSTT_10041"/>
<evidence type="ECO:0000313" key="10">
    <source>
        <dbReference type="EMBL" id="POW02747.1"/>
    </source>
</evidence>
<dbReference type="EC" id="2.7.11.1" evidence="1"/>
<keyword evidence="6" id="KW-0067">ATP-binding</keyword>
<dbReference type="EMBL" id="PKSM01000209">
    <property type="protein sequence ID" value="POW02747.1"/>
    <property type="molecule type" value="Genomic_DNA"/>
</dbReference>
<dbReference type="Proteomes" id="UP000238274">
    <property type="component" value="Unassembled WGS sequence"/>
</dbReference>
<name>A0A2S4UZQ2_9BASI</name>
<dbReference type="GO" id="GO:0005524">
    <property type="term" value="F:ATP binding"/>
    <property type="evidence" value="ECO:0007669"/>
    <property type="project" value="UniProtKB-KW"/>
</dbReference>
<dbReference type="PROSITE" id="PS50011">
    <property type="entry name" value="PROTEIN_KINASE_DOM"/>
    <property type="match status" value="1"/>
</dbReference>
<feature type="domain" description="Protein kinase" evidence="9">
    <location>
        <begin position="110"/>
        <end position="457"/>
    </location>
</feature>